<sequence length="359" mass="39910">MKRLLLMIGACFAFMLTLHAQTDSAVVIKSEFLYEQASFPSCHASTIVETKAGDLVCAYFGGTHEGHNDVGIWVSIKKQGTDKWEAPVLADDGTINDDPTACWNPVLFEMPDGELWLFYKIAKTIQTWEGYLVKSSDGGNTWSAREALPKNFLGPIKNKPILLDGKLLCGSSTEVGGWRFHVEILDLKTNQWTYVGPVTSTMAVKTDDNQQHPIDCIQPSFLKLPDGRLQVLMRTHNARIATSYSSDNGASWTDVVLTDIPNNNAGTDALTLRDGRHVLIYNPVATPAYQEFGARTPLCLAISNDAIHWQHLITLEDAPASTGEYSYPAIIEGCDGTLHCTYTWRRERIVHKQIKIPRQ</sequence>
<evidence type="ECO:0000313" key="4">
    <source>
        <dbReference type="Proteomes" id="UP000806522"/>
    </source>
</evidence>
<dbReference type="AlphaFoldDB" id="A0A9D5P205"/>
<protein>
    <recommendedName>
        <fullName evidence="2">Sialidase domain-containing protein</fullName>
    </recommendedName>
</protein>
<feature type="domain" description="Sialidase" evidence="2">
    <location>
        <begin position="53"/>
        <end position="340"/>
    </location>
</feature>
<dbReference type="EMBL" id="SUYC01000008">
    <property type="protein sequence ID" value="MBE6270952.1"/>
    <property type="molecule type" value="Genomic_DNA"/>
</dbReference>
<evidence type="ECO:0000259" key="2">
    <source>
        <dbReference type="Pfam" id="PF13088"/>
    </source>
</evidence>
<feature type="signal peptide" evidence="1">
    <location>
        <begin position="1"/>
        <end position="20"/>
    </location>
</feature>
<evidence type="ECO:0000256" key="1">
    <source>
        <dbReference type="SAM" id="SignalP"/>
    </source>
</evidence>
<accession>A0A9D5P205</accession>
<reference evidence="3" key="1">
    <citation type="submission" date="2019-04" db="EMBL/GenBank/DDBJ databases">
        <title>Evolution of Biomass-Degrading Anaerobic Consortia Revealed by Metagenomics.</title>
        <authorList>
            <person name="Peng X."/>
        </authorList>
    </citation>
    <scope>NUCLEOTIDE SEQUENCE</scope>
    <source>
        <strain evidence="3">SIG140</strain>
    </source>
</reference>
<dbReference type="PANTHER" id="PTHR43752">
    <property type="entry name" value="BNR/ASP-BOX REPEAT FAMILY PROTEIN"/>
    <property type="match status" value="1"/>
</dbReference>
<organism evidence="3 4">
    <name type="scientific">Xylanibacter ruminicola</name>
    <name type="common">Prevotella ruminicola</name>
    <dbReference type="NCBI Taxonomy" id="839"/>
    <lineage>
        <taxon>Bacteria</taxon>
        <taxon>Pseudomonadati</taxon>
        <taxon>Bacteroidota</taxon>
        <taxon>Bacteroidia</taxon>
        <taxon>Bacteroidales</taxon>
        <taxon>Prevotellaceae</taxon>
        <taxon>Xylanibacter</taxon>
    </lineage>
</organism>
<proteinExistence type="predicted"/>
<name>A0A9D5P205_XYLRU</name>
<dbReference type="CDD" id="cd15482">
    <property type="entry name" value="Sialidase_non-viral"/>
    <property type="match status" value="1"/>
</dbReference>
<dbReference type="Pfam" id="PF13088">
    <property type="entry name" value="BNR_2"/>
    <property type="match status" value="1"/>
</dbReference>
<keyword evidence="1" id="KW-0732">Signal</keyword>
<dbReference type="Proteomes" id="UP000806522">
    <property type="component" value="Unassembled WGS sequence"/>
</dbReference>
<comment type="caution">
    <text evidence="3">The sequence shown here is derived from an EMBL/GenBank/DDBJ whole genome shotgun (WGS) entry which is preliminary data.</text>
</comment>
<dbReference type="Gene3D" id="2.120.10.10">
    <property type="match status" value="1"/>
</dbReference>
<evidence type="ECO:0000313" key="3">
    <source>
        <dbReference type="EMBL" id="MBE6270952.1"/>
    </source>
</evidence>
<feature type="chain" id="PRO_5039184171" description="Sialidase domain-containing protein" evidence="1">
    <location>
        <begin position="21"/>
        <end position="359"/>
    </location>
</feature>
<dbReference type="SUPFAM" id="SSF50939">
    <property type="entry name" value="Sialidases"/>
    <property type="match status" value="1"/>
</dbReference>
<gene>
    <name evidence="3" type="ORF">E7101_08380</name>
</gene>
<dbReference type="InterPro" id="IPR011040">
    <property type="entry name" value="Sialidase"/>
</dbReference>
<dbReference type="InterPro" id="IPR036278">
    <property type="entry name" value="Sialidase_sf"/>
</dbReference>
<dbReference type="PANTHER" id="PTHR43752:SF2">
    <property type="entry name" value="BNR_ASP-BOX REPEAT FAMILY PROTEIN"/>
    <property type="match status" value="1"/>
</dbReference>